<evidence type="ECO:0000256" key="11">
    <source>
        <dbReference type="HAMAP-Rule" id="MF_00129"/>
    </source>
</evidence>
<sequence>MSLPVVETRYDVIVVGGGHAGAEAASAAARLGARTALITHRPETIGVMSCNPAIGGLGKGHLVREIDALDGVMARAADRAGIQFRMLNRRKGPAVRGPRAQADRKLYRLAVQDLLAEQGNLEIVAGEVFDIAIEDAQVSAVILADGRRFATGTVVLMTGTFLRGLIHIGETKIPAGRVDEAPSLGLSATLERHGFPLGRLKTGTPPRLDGRTIDWAALEMQAGDDPPEPFSALTTAITTPQISCGITRTTLATHDLIRANLHRAPMFSGQIEGRGPRYCPSIEDKVGRFGDRDGHQIFLEPEGLDDDTVYPNGISTSLPEDVQLGVLKTIPGLERATMLRPGYAIEYDFVDPRALKNTLETRAVRGLFLAGQINGTTGYEEAGAQGLFAGLNAARRAGGAAPIVLERTRSYIGVLVDDLVTRGVTEPYRMFTSRAEFRLSLRVDNADERLTPLGTELGLVGSLRRDHFEAKRTAIARLEARLRDVWVTPQQAEAVGLHLNRDGLRRSAYQLLSYPDISYESLAAIWPDLADYDPSVVSRVTADAVYSVYLDRQSAEIQAYKRDQALKVPEDLDLDGISGLSNEIKLKLNAERPADLAQAARIEGMTPAALTLLAAHARRGRRQRAPEPIA</sequence>
<evidence type="ECO:0000256" key="10">
    <source>
        <dbReference type="ARBA" id="ARBA00031800"/>
    </source>
</evidence>
<feature type="binding site" evidence="11">
    <location>
        <begin position="16"/>
        <end position="21"/>
    </location>
    <ligand>
        <name>FAD</name>
        <dbReference type="ChEBI" id="CHEBI:57692"/>
    </ligand>
</feature>
<comment type="subcellular location">
    <subcellularLocation>
        <location evidence="11">Cytoplasm</location>
    </subcellularLocation>
</comment>
<keyword evidence="6 11" id="KW-0819">tRNA processing</keyword>
<protein>
    <recommendedName>
        <fullName evidence="4 11">tRNA uridine 5-carboxymethylaminomethyl modification enzyme MnmG</fullName>
    </recommendedName>
    <alternativeName>
        <fullName evidence="10 11">Glucose-inhibited division protein A</fullName>
    </alternativeName>
</protein>
<dbReference type="SMART" id="SM01228">
    <property type="entry name" value="GIDA_assoc_3"/>
    <property type="match status" value="1"/>
</dbReference>
<dbReference type="InterPro" id="IPR049312">
    <property type="entry name" value="GIDA_C_N"/>
</dbReference>
<feature type="domain" description="tRNA uridine 5-carboxymethylaminomethyl modification enzyme C-terminal subdomain" evidence="12">
    <location>
        <begin position="544"/>
        <end position="615"/>
    </location>
</feature>
<evidence type="ECO:0000256" key="9">
    <source>
        <dbReference type="ARBA" id="ARBA00025948"/>
    </source>
</evidence>
<keyword evidence="14" id="KW-1185">Reference proteome</keyword>
<evidence type="ECO:0000256" key="2">
    <source>
        <dbReference type="ARBA" id="ARBA00003717"/>
    </source>
</evidence>
<evidence type="ECO:0000259" key="12">
    <source>
        <dbReference type="SMART" id="SM01228"/>
    </source>
</evidence>
<dbReference type="FunFam" id="3.50.50.60:FF:000082">
    <property type="entry name" value="protein MTO1 homolog, mitochondrial isoform X1"/>
    <property type="match status" value="1"/>
</dbReference>
<keyword evidence="7 11" id="KW-0274">FAD</keyword>
<dbReference type="PRINTS" id="PR00411">
    <property type="entry name" value="PNDRDTASEI"/>
</dbReference>
<dbReference type="EMBL" id="PQFZ01000033">
    <property type="protein sequence ID" value="POR45468.1"/>
    <property type="molecule type" value="Genomic_DNA"/>
</dbReference>
<accession>A0A2S4LSS5</accession>
<dbReference type="PANTHER" id="PTHR11806">
    <property type="entry name" value="GLUCOSE INHIBITED DIVISION PROTEIN A"/>
    <property type="match status" value="1"/>
</dbReference>
<gene>
    <name evidence="11" type="primary">mnmG</name>
    <name evidence="11" type="synonym">gidA</name>
    <name evidence="13" type="ORF">CYD53_13314</name>
</gene>
<dbReference type="InterPro" id="IPR004416">
    <property type="entry name" value="MnmG"/>
</dbReference>
<keyword evidence="8 11" id="KW-0520">NAD</keyword>
<dbReference type="GO" id="GO:0030488">
    <property type="term" value="P:tRNA methylation"/>
    <property type="evidence" value="ECO:0007669"/>
    <property type="project" value="TreeGrafter"/>
</dbReference>
<evidence type="ECO:0000256" key="8">
    <source>
        <dbReference type="ARBA" id="ARBA00023027"/>
    </source>
</evidence>
<dbReference type="Pfam" id="PF01134">
    <property type="entry name" value="GIDA"/>
    <property type="match status" value="1"/>
</dbReference>
<comment type="function">
    <text evidence="2 11">NAD-binding protein involved in the addition of a carboxymethylaminomethyl (cmnm) group at the wobble position (U34) of certain tRNAs, forming tRNA-cmnm(5)s(2)U34.</text>
</comment>
<feature type="binding site" evidence="11">
    <location>
        <position position="128"/>
    </location>
    <ligand>
        <name>FAD</name>
        <dbReference type="ChEBI" id="CHEBI:57692"/>
    </ligand>
</feature>
<keyword evidence="11" id="KW-0963">Cytoplasm</keyword>
<comment type="cofactor">
    <cofactor evidence="1 11">
        <name>FAD</name>
        <dbReference type="ChEBI" id="CHEBI:57692"/>
    </cofactor>
</comment>
<dbReference type="Gene3D" id="1.10.150.570">
    <property type="entry name" value="GidA associated domain, C-terminal subdomain"/>
    <property type="match status" value="1"/>
</dbReference>
<name>A0A2S4LSS5_9HYPH</name>
<proteinExistence type="inferred from homology"/>
<evidence type="ECO:0000256" key="6">
    <source>
        <dbReference type="ARBA" id="ARBA00022694"/>
    </source>
</evidence>
<dbReference type="PROSITE" id="PS01281">
    <property type="entry name" value="GIDA_2"/>
    <property type="match status" value="1"/>
</dbReference>
<dbReference type="InterPro" id="IPR036188">
    <property type="entry name" value="FAD/NAD-bd_sf"/>
</dbReference>
<evidence type="ECO:0000313" key="13">
    <source>
        <dbReference type="EMBL" id="POR45468.1"/>
    </source>
</evidence>
<dbReference type="InterPro" id="IPR040131">
    <property type="entry name" value="MnmG_N"/>
</dbReference>
<feature type="binding site" evidence="11">
    <location>
        <position position="372"/>
    </location>
    <ligand>
        <name>FAD</name>
        <dbReference type="ChEBI" id="CHEBI:57692"/>
    </ligand>
</feature>
<comment type="caution">
    <text evidence="13">The sequence shown here is derived from an EMBL/GenBank/DDBJ whole genome shotgun (WGS) entry which is preliminary data.</text>
</comment>
<dbReference type="Pfam" id="PF13932">
    <property type="entry name" value="SAM_GIDA_C"/>
    <property type="match status" value="1"/>
</dbReference>
<evidence type="ECO:0000256" key="7">
    <source>
        <dbReference type="ARBA" id="ARBA00022827"/>
    </source>
</evidence>
<dbReference type="PROSITE" id="PS01280">
    <property type="entry name" value="GIDA_1"/>
    <property type="match status" value="1"/>
</dbReference>
<dbReference type="Gene3D" id="3.50.50.60">
    <property type="entry name" value="FAD/NAD(P)-binding domain"/>
    <property type="match status" value="2"/>
</dbReference>
<evidence type="ECO:0000256" key="5">
    <source>
        <dbReference type="ARBA" id="ARBA00022630"/>
    </source>
</evidence>
<evidence type="ECO:0000256" key="1">
    <source>
        <dbReference type="ARBA" id="ARBA00001974"/>
    </source>
</evidence>
<dbReference type="InterPro" id="IPR047001">
    <property type="entry name" value="MnmG_C_subdom"/>
</dbReference>
<feature type="binding site" evidence="11">
    <location>
        <position position="183"/>
    </location>
    <ligand>
        <name>FAD</name>
        <dbReference type="ChEBI" id="CHEBI:57692"/>
    </ligand>
</feature>
<keyword evidence="5 11" id="KW-0285">Flavoprotein</keyword>
<evidence type="ECO:0000313" key="14">
    <source>
        <dbReference type="Proteomes" id="UP000236919"/>
    </source>
</evidence>
<evidence type="ECO:0000256" key="4">
    <source>
        <dbReference type="ARBA" id="ARBA00020461"/>
    </source>
</evidence>
<dbReference type="Gene3D" id="1.10.10.1800">
    <property type="entry name" value="tRNA uridine 5-carboxymethylaminomethyl modification enzyme MnmG/GidA"/>
    <property type="match status" value="1"/>
</dbReference>
<evidence type="ECO:0000256" key="3">
    <source>
        <dbReference type="ARBA" id="ARBA00007653"/>
    </source>
</evidence>
<dbReference type="InterPro" id="IPR044920">
    <property type="entry name" value="MnmG_C_subdom_sf"/>
</dbReference>
<dbReference type="OrthoDB" id="9815560at2"/>
<dbReference type="RefSeq" id="WP_103721491.1">
    <property type="nucleotide sequence ID" value="NZ_PQFZ01000033.1"/>
</dbReference>
<dbReference type="AlphaFoldDB" id="A0A2S4LSS5"/>
<comment type="subunit">
    <text evidence="9 11">Homodimer. Heterotetramer of two MnmE and two MnmG subunits.</text>
</comment>
<dbReference type="NCBIfam" id="TIGR00136">
    <property type="entry name" value="mnmG_gidA"/>
    <property type="match status" value="1"/>
</dbReference>
<reference evidence="13 14" key="1">
    <citation type="submission" date="2018-01" db="EMBL/GenBank/DDBJ databases">
        <title>Genomic Encyclopedia of Type Strains, Phase III (KMG-III): the genomes of soil and plant-associated and newly described type strains.</title>
        <authorList>
            <person name="Whitman W."/>
        </authorList>
    </citation>
    <scope>NUCLEOTIDE SEQUENCE [LARGE SCALE GENOMIC DNA]</scope>
    <source>
        <strain evidence="13 14">1131</strain>
    </source>
</reference>
<dbReference type="FunFam" id="3.50.50.60:FF:000002">
    <property type="entry name" value="tRNA uridine 5-carboxymethylaminomethyl modification enzyme MnmG"/>
    <property type="match status" value="1"/>
</dbReference>
<dbReference type="InterPro" id="IPR002218">
    <property type="entry name" value="MnmG-rel"/>
</dbReference>
<dbReference type="GO" id="GO:0005829">
    <property type="term" value="C:cytosol"/>
    <property type="evidence" value="ECO:0007669"/>
    <property type="project" value="TreeGrafter"/>
</dbReference>
<feature type="binding site" evidence="11">
    <location>
        <begin position="275"/>
        <end position="289"/>
    </location>
    <ligand>
        <name>NAD(+)</name>
        <dbReference type="ChEBI" id="CHEBI:57540"/>
    </ligand>
</feature>
<dbReference type="GO" id="GO:0002098">
    <property type="term" value="P:tRNA wobble uridine modification"/>
    <property type="evidence" value="ECO:0007669"/>
    <property type="project" value="InterPro"/>
</dbReference>
<dbReference type="Proteomes" id="UP000236919">
    <property type="component" value="Unassembled WGS sequence"/>
</dbReference>
<dbReference type="GO" id="GO:0050660">
    <property type="term" value="F:flavin adenine dinucleotide binding"/>
    <property type="evidence" value="ECO:0007669"/>
    <property type="project" value="UniProtKB-UniRule"/>
</dbReference>
<dbReference type="Pfam" id="PF21680">
    <property type="entry name" value="GIDA_C_1st"/>
    <property type="match status" value="1"/>
</dbReference>
<organism evidence="13 14">
    <name type="scientific">Bosea psychrotolerans</name>
    <dbReference type="NCBI Taxonomy" id="1871628"/>
    <lineage>
        <taxon>Bacteria</taxon>
        <taxon>Pseudomonadati</taxon>
        <taxon>Pseudomonadota</taxon>
        <taxon>Alphaproteobacteria</taxon>
        <taxon>Hyphomicrobiales</taxon>
        <taxon>Boseaceae</taxon>
        <taxon>Bosea</taxon>
    </lineage>
</organism>
<dbReference type="SUPFAM" id="SSF51905">
    <property type="entry name" value="FAD/NAD(P)-binding domain"/>
    <property type="match status" value="1"/>
</dbReference>
<dbReference type="HAMAP" id="MF_00129">
    <property type="entry name" value="MnmG_GidA"/>
    <property type="match status" value="1"/>
</dbReference>
<dbReference type="InterPro" id="IPR026904">
    <property type="entry name" value="MnmG_C"/>
</dbReference>
<dbReference type="PANTHER" id="PTHR11806:SF0">
    <property type="entry name" value="PROTEIN MTO1 HOMOLOG, MITOCHONDRIAL"/>
    <property type="match status" value="1"/>
</dbReference>
<dbReference type="InterPro" id="IPR020595">
    <property type="entry name" value="MnmG-rel_CS"/>
</dbReference>
<comment type="similarity">
    <text evidence="3 11">Belongs to the MnmG family.</text>
</comment>